<keyword evidence="5" id="KW-0805">Transcription regulation</keyword>
<dbReference type="STRING" id="90262.A0A1X2HKH8"/>
<feature type="domain" description="GATA-type" evidence="10">
    <location>
        <begin position="110"/>
        <end position="157"/>
    </location>
</feature>
<feature type="domain" description="GATA-type" evidence="10">
    <location>
        <begin position="219"/>
        <end position="272"/>
    </location>
</feature>
<dbReference type="InterPro" id="IPR039355">
    <property type="entry name" value="Transcription_factor_GATA"/>
</dbReference>
<evidence type="ECO:0000256" key="6">
    <source>
        <dbReference type="ARBA" id="ARBA00023163"/>
    </source>
</evidence>
<proteinExistence type="predicted"/>
<sequence length="535" mass="57699">MTVKSPFYNKPSTSTSVDSCHKCPFISTNTNNQDSTVPSTDSTHSSSQDRQDQSSTTGTGFEHQLSETSNNAHISNSMTTNDAQGVDPCSSSATVSDNGTTSLTLCSNICANCKVTSSPLWRRSPQGETICNACGLYLKARNTTRPPWLKRNTTKRPLPLAPVQLAPAPPIAMKLPIPQPIAIVISTPPAPSSMPGTPLLSDSSDDASSVESDGDHMENARSTSCFNCKTSNTPLWRRDGDGHTICNACGLYYKLHNVHRPIAMKRSIIKRRKRVAIPATMTTSSTLTTTKTATDEFNSERLDKNLASNKRKPTADQQQPHRNKRLEWLPLLPAKTTTVSRTVPPIVATITEAATKSSEAFHQHLPSPPLQPLKPSSNLASLLNPSNEPLSRNNKRLPPISLPSPPMIAHDTMQHLPSPPPPTANSPTSSIDSSSSITAAAAAAFATVSALLNPSANHHHTHQMLEAHRHELQREVSNLTSMLTRTTAMLENLDQVMSVTGNNNNSSNNNTDQTLSSATETNTHVLQSILALSKS</sequence>
<comment type="subcellular location">
    <subcellularLocation>
        <location evidence="1">Nucleus</location>
    </subcellularLocation>
</comment>
<protein>
    <recommendedName>
        <fullName evidence="10">GATA-type domain-containing protein</fullName>
    </recommendedName>
</protein>
<evidence type="ECO:0000256" key="9">
    <source>
        <dbReference type="SAM" id="MobiDB-lite"/>
    </source>
</evidence>
<evidence type="ECO:0000256" key="3">
    <source>
        <dbReference type="ARBA" id="ARBA00022771"/>
    </source>
</evidence>
<dbReference type="Gene3D" id="3.30.50.10">
    <property type="entry name" value="Erythroid Transcription Factor GATA-1, subunit A"/>
    <property type="match status" value="2"/>
</dbReference>
<dbReference type="GO" id="GO:0005634">
    <property type="term" value="C:nucleus"/>
    <property type="evidence" value="ECO:0007669"/>
    <property type="project" value="UniProtKB-SubCell"/>
</dbReference>
<evidence type="ECO:0000259" key="10">
    <source>
        <dbReference type="PROSITE" id="PS50114"/>
    </source>
</evidence>
<evidence type="ECO:0000256" key="4">
    <source>
        <dbReference type="ARBA" id="ARBA00022833"/>
    </source>
</evidence>
<evidence type="ECO:0000256" key="8">
    <source>
        <dbReference type="PROSITE-ProRule" id="PRU00094"/>
    </source>
</evidence>
<keyword evidence="12" id="KW-1185">Reference proteome</keyword>
<feature type="compositionally biased region" description="Low complexity" evidence="9">
    <location>
        <begin position="373"/>
        <end position="392"/>
    </location>
</feature>
<reference evidence="11 12" key="1">
    <citation type="submission" date="2016-07" db="EMBL/GenBank/DDBJ databases">
        <title>Pervasive Adenine N6-methylation of Active Genes in Fungi.</title>
        <authorList>
            <consortium name="DOE Joint Genome Institute"/>
            <person name="Mondo S.J."/>
            <person name="Dannebaum R.O."/>
            <person name="Kuo R.C."/>
            <person name="Labutti K."/>
            <person name="Haridas S."/>
            <person name="Kuo A."/>
            <person name="Salamov A."/>
            <person name="Ahrendt S.R."/>
            <person name="Lipzen A."/>
            <person name="Sullivan W."/>
            <person name="Andreopoulos W.B."/>
            <person name="Clum A."/>
            <person name="Lindquist E."/>
            <person name="Daum C."/>
            <person name="Ramamoorthy G.K."/>
            <person name="Gryganskyi A."/>
            <person name="Culley D."/>
            <person name="Magnuson J.K."/>
            <person name="James T.Y."/>
            <person name="O'Malley M.A."/>
            <person name="Stajich J.E."/>
            <person name="Spatafora J.W."/>
            <person name="Visel A."/>
            <person name="Grigoriev I.V."/>
        </authorList>
    </citation>
    <scope>NUCLEOTIDE SEQUENCE [LARGE SCALE GENOMIC DNA]</scope>
    <source>
        <strain evidence="11 12">NRRL 1336</strain>
    </source>
</reference>
<name>A0A1X2HKH8_9FUNG</name>
<dbReference type="GO" id="GO:0000978">
    <property type="term" value="F:RNA polymerase II cis-regulatory region sequence-specific DNA binding"/>
    <property type="evidence" value="ECO:0007669"/>
    <property type="project" value="TreeGrafter"/>
</dbReference>
<organism evidence="11 12">
    <name type="scientific">Absidia repens</name>
    <dbReference type="NCBI Taxonomy" id="90262"/>
    <lineage>
        <taxon>Eukaryota</taxon>
        <taxon>Fungi</taxon>
        <taxon>Fungi incertae sedis</taxon>
        <taxon>Mucoromycota</taxon>
        <taxon>Mucoromycotina</taxon>
        <taxon>Mucoromycetes</taxon>
        <taxon>Mucorales</taxon>
        <taxon>Cunninghamellaceae</taxon>
        <taxon>Absidia</taxon>
    </lineage>
</organism>
<dbReference type="PROSITE" id="PS00344">
    <property type="entry name" value="GATA_ZN_FINGER_1"/>
    <property type="match status" value="2"/>
</dbReference>
<feature type="region of interest" description="Disordered" evidence="9">
    <location>
        <begin position="188"/>
        <end position="224"/>
    </location>
</feature>
<dbReference type="AlphaFoldDB" id="A0A1X2HKH8"/>
<dbReference type="SMART" id="SM00401">
    <property type="entry name" value="ZnF_GATA"/>
    <property type="match status" value="2"/>
</dbReference>
<keyword evidence="4" id="KW-0862">Zinc</keyword>
<dbReference type="PANTHER" id="PTHR10071:SF335">
    <property type="entry name" value="IRON-SENSING TRANSCRIPTIONAL REPRESSOR-RELATED"/>
    <property type="match status" value="1"/>
</dbReference>
<evidence type="ECO:0000256" key="1">
    <source>
        <dbReference type="ARBA" id="ARBA00004123"/>
    </source>
</evidence>
<dbReference type="GO" id="GO:0045944">
    <property type="term" value="P:positive regulation of transcription by RNA polymerase II"/>
    <property type="evidence" value="ECO:0007669"/>
    <property type="project" value="TreeGrafter"/>
</dbReference>
<dbReference type="GO" id="GO:0000981">
    <property type="term" value="F:DNA-binding transcription factor activity, RNA polymerase II-specific"/>
    <property type="evidence" value="ECO:0007669"/>
    <property type="project" value="TreeGrafter"/>
</dbReference>
<dbReference type="PRINTS" id="PR00619">
    <property type="entry name" value="GATAZNFINGER"/>
</dbReference>
<evidence type="ECO:0000313" key="12">
    <source>
        <dbReference type="Proteomes" id="UP000193560"/>
    </source>
</evidence>
<keyword evidence="3 8" id="KW-0863">Zinc-finger</keyword>
<dbReference type="OrthoDB" id="515401at2759"/>
<keyword evidence="7" id="KW-0539">Nucleus</keyword>
<dbReference type="InterPro" id="IPR013088">
    <property type="entry name" value="Znf_NHR/GATA"/>
</dbReference>
<dbReference type="InterPro" id="IPR000679">
    <property type="entry name" value="Znf_GATA"/>
</dbReference>
<dbReference type="GO" id="GO:0000122">
    <property type="term" value="P:negative regulation of transcription by RNA polymerase II"/>
    <property type="evidence" value="ECO:0007669"/>
    <property type="project" value="TreeGrafter"/>
</dbReference>
<dbReference type="CDD" id="cd00202">
    <property type="entry name" value="ZnF_GATA"/>
    <property type="match status" value="2"/>
</dbReference>
<gene>
    <name evidence="11" type="ORF">BCR42DRAFT_385441</name>
</gene>
<dbReference type="Proteomes" id="UP000193560">
    <property type="component" value="Unassembled WGS sequence"/>
</dbReference>
<feature type="compositionally biased region" description="Polar residues" evidence="9">
    <location>
        <begin position="66"/>
        <end position="94"/>
    </location>
</feature>
<feature type="region of interest" description="Disordered" evidence="9">
    <location>
        <begin position="1"/>
        <end position="94"/>
    </location>
</feature>
<evidence type="ECO:0000313" key="11">
    <source>
        <dbReference type="EMBL" id="ORY99825.1"/>
    </source>
</evidence>
<feature type="compositionally biased region" description="Low complexity" evidence="9">
    <location>
        <begin position="34"/>
        <end position="46"/>
    </location>
</feature>
<dbReference type="EMBL" id="MCGE01000058">
    <property type="protein sequence ID" value="ORY99825.1"/>
    <property type="molecule type" value="Genomic_DNA"/>
</dbReference>
<dbReference type="SUPFAM" id="SSF57716">
    <property type="entry name" value="Glucocorticoid receptor-like (DNA-binding domain)"/>
    <property type="match status" value="2"/>
</dbReference>
<feature type="region of interest" description="Disordered" evidence="9">
    <location>
        <begin position="286"/>
        <end position="325"/>
    </location>
</feature>
<dbReference type="PANTHER" id="PTHR10071">
    <property type="entry name" value="TRANSCRIPTION FACTOR GATA FAMILY MEMBER"/>
    <property type="match status" value="1"/>
</dbReference>
<accession>A0A1X2HKH8</accession>
<dbReference type="Pfam" id="PF00320">
    <property type="entry name" value="GATA"/>
    <property type="match status" value="2"/>
</dbReference>
<comment type="caution">
    <text evidence="11">The sequence shown here is derived from an EMBL/GenBank/DDBJ whole genome shotgun (WGS) entry which is preliminary data.</text>
</comment>
<keyword evidence="2" id="KW-0479">Metal-binding</keyword>
<dbReference type="FunFam" id="3.30.50.10:FF:000007">
    <property type="entry name" value="Nitrogen regulatory AreA, N-terminal"/>
    <property type="match status" value="1"/>
</dbReference>
<evidence type="ECO:0000256" key="2">
    <source>
        <dbReference type="ARBA" id="ARBA00022723"/>
    </source>
</evidence>
<evidence type="ECO:0000256" key="7">
    <source>
        <dbReference type="ARBA" id="ARBA00023242"/>
    </source>
</evidence>
<dbReference type="PROSITE" id="PS50114">
    <property type="entry name" value="GATA_ZN_FINGER_2"/>
    <property type="match status" value="2"/>
</dbReference>
<evidence type="ECO:0000256" key="5">
    <source>
        <dbReference type="ARBA" id="ARBA00023015"/>
    </source>
</evidence>
<keyword evidence="6" id="KW-0804">Transcription</keyword>
<dbReference type="GO" id="GO:0008270">
    <property type="term" value="F:zinc ion binding"/>
    <property type="evidence" value="ECO:0007669"/>
    <property type="project" value="UniProtKB-KW"/>
</dbReference>
<feature type="region of interest" description="Disordered" evidence="9">
    <location>
        <begin position="358"/>
        <end position="433"/>
    </location>
</feature>